<dbReference type="eggNOG" id="ENOG502S1WW">
    <property type="taxonomic scope" value="Eukaryota"/>
</dbReference>
<dbReference type="STRING" id="32264.T1L3T8"/>
<feature type="domain" description="Reelin" evidence="2">
    <location>
        <begin position="21"/>
        <end position="167"/>
    </location>
</feature>
<dbReference type="PANTHER" id="PTHR45828:SF40">
    <property type="entry name" value="REELIN DOMAIN-CONTAINING PROTEIN"/>
    <property type="match status" value="1"/>
</dbReference>
<name>T1L3T8_TETUR</name>
<reference evidence="3" key="2">
    <citation type="submission" date="2015-06" db="UniProtKB">
        <authorList>
            <consortium name="EnsemblMetazoa"/>
        </authorList>
    </citation>
    <scope>IDENTIFICATION</scope>
</reference>
<evidence type="ECO:0000259" key="2">
    <source>
        <dbReference type="PROSITE" id="PS51019"/>
    </source>
</evidence>
<keyword evidence="4" id="KW-1185">Reference proteome</keyword>
<reference evidence="4" key="1">
    <citation type="submission" date="2011-08" db="EMBL/GenBank/DDBJ databases">
        <authorList>
            <person name="Rombauts S."/>
        </authorList>
    </citation>
    <scope>NUCLEOTIDE SEQUENCE</scope>
    <source>
        <strain evidence="4">London</strain>
    </source>
</reference>
<accession>T1L3T8</accession>
<dbReference type="Pfam" id="PF02014">
    <property type="entry name" value="Reeler"/>
    <property type="match status" value="1"/>
</dbReference>
<dbReference type="InterPro" id="IPR042307">
    <property type="entry name" value="Reeler_sf"/>
</dbReference>
<dbReference type="AlphaFoldDB" id="T1L3T8"/>
<keyword evidence="1" id="KW-0732">Signal</keyword>
<dbReference type="KEGG" id="tut:107370022"/>
<dbReference type="Proteomes" id="UP000015104">
    <property type="component" value="Unassembled WGS sequence"/>
</dbReference>
<evidence type="ECO:0000313" key="4">
    <source>
        <dbReference type="Proteomes" id="UP000015104"/>
    </source>
</evidence>
<gene>
    <name evidence="3" type="primary">107370022</name>
</gene>
<organism evidence="3 4">
    <name type="scientific">Tetranychus urticae</name>
    <name type="common">Two-spotted spider mite</name>
    <dbReference type="NCBI Taxonomy" id="32264"/>
    <lineage>
        <taxon>Eukaryota</taxon>
        <taxon>Metazoa</taxon>
        <taxon>Ecdysozoa</taxon>
        <taxon>Arthropoda</taxon>
        <taxon>Chelicerata</taxon>
        <taxon>Arachnida</taxon>
        <taxon>Acari</taxon>
        <taxon>Acariformes</taxon>
        <taxon>Trombidiformes</taxon>
        <taxon>Prostigmata</taxon>
        <taxon>Eleutherengona</taxon>
        <taxon>Raphignathae</taxon>
        <taxon>Tetranychoidea</taxon>
        <taxon>Tetranychidae</taxon>
        <taxon>Tetranychus</taxon>
    </lineage>
</organism>
<dbReference type="PROSITE" id="PS51019">
    <property type="entry name" value="REELIN"/>
    <property type="match status" value="1"/>
</dbReference>
<dbReference type="PANTHER" id="PTHR45828">
    <property type="entry name" value="CYTOCHROME B561/FERRIC REDUCTASE TRANSMEMBRANE"/>
    <property type="match status" value="1"/>
</dbReference>
<dbReference type="Gene3D" id="2.60.40.4060">
    <property type="entry name" value="Reeler domain"/>
    <property type="match status" value="1"/>
</dbReference>
<evidence type="ECO:0000256" key="1">
    <source>
        <dbReference type="SAM" id="SignalP"/>
    </source>
</evidence>
<dbReference type="HOGENOM" id="CLU_091827_3_1_1"/>
<dbReference type="CDD" id="cd08544">
    <property type="entry name" value="Reeler"/>
    <property type="match status" value="1"/>
</dbReference>
<evidence type="ECO:0000313" key="3">
    <source>
        <dbReference type="EnsemblMetazoa" id="tetur36g01080.1"/>
    </source>
</evidence>
<dbReference type="InterPro" id="IPR051237">
    <property type="entry name" value="Ferric-chelate_Red/DefProt"/>
</dbReference>
<dbReference type="OrthoDB" id="2419613at2759"/>
<dbReference type="GO" id="GO:0016020">
    <property type="term" value="C:membrane"/>
    <property type="evidence" value="ECO:0007669"/>
    <property type="project" value="TreeGrafter"/>
</dbReference>
<proteinExistence type="predicted"/>
<sequence length="167" mass="18347">MFTRLNNCLYLFVIVFISIHLPGSLSWPSGAPENACNTLSPGHGANRPKSPSSSPFVIIQSHSDYKTGDSVQVMVKAPEGLSFRGMMVQAYDPSTGQTIGKWQEGRGLKMINSCSAVSHSDRRGKRSATLVWDAPEDRQSGKVAFRGTIVQRYSEFYEGLESTLSQQ</sequence>
<protein>
    <recommendedName>
        <fullName evidence="2">Reelin domain-containing protein</fullName>
    </recommendedName>
</protein>
<feature type="chain" id="PRO_5004582171" description="Reelin domain-containing protein" evidence="1">
    <location>
        <begin position="27"/>
        <end position="167"/>
    </location>
</feature>
<feature type="signal peptide" evidence="1">
    <location>
        <begin position="1"/>
        <end position="26"/>
    </location>
</feature>
<dbReference type="OMA" id="QRYSEFY"/>
<dbReference type="EnsemblMetazoa" id="tetur36g01080.1">
    <property type="protein sequence ID" value="tetur36g01080.1"/>
    <property type="gene ID" value="tetur36g01080"/>
</dbReference>
<dbReference type="InterPro" id="IPR002861">
    <property type="entry name" value="Reeler_dom"/>
</dbReference>
<dbReference type="EMBL" id="CAEY01001042">
    <property type="status" value="NOT_ANNOTATED_CDS"/>
    <property type="molecule type" value="Genomic_DNA"/>
</dbReference>